<protein>
    <recommendedName>
        <fullName evidence="2">DUF6533 domain-containing protein</fullName>
    </recommendedName>
</protein>
<feature type="transmembrane region" description="Helical" evidence="1">
    <location>
        <begin position="66"/>
        <end position="84"/>
    </location>
</feature>
<evidence type="ECO:0000259" key="2">
    <source>
        <dbReference type="Pfam" id="PF20151"/>
    </source>
</evidence>
<feature type="domain" description="DUF6533" evidence="2">
    <location>
        <begin position="2"/>
        <end position="41"/>
    </location>
</feature>
<dbReference type="RefSeq" id="XP_041155734.1">
    <property type="nucleotide sequence ID" value="XM_041308899.1"/>
</dbReference>
<feature type="transmembrane region" description="Helical" evidence="1">
    <location>
        <begin position="149"/>
        <end position="169"/>
    </location>
</feature>
<dbReference type="InterPro" id="IPR045340">
    <property type="entry name" value="DUF6533"/>
</dbReference>
<dbReference type="OrthoDB" id="3350812at2759"/>
<dbReference type="Pfam" id="PF20151">
    <property type="entry name" value="DUF6533"/>
    <property type="match status" value="1"/>
</dbReference>
<comment type="caution">
    <text evidence="3">The sequence shown here is derived from an EMBL/GenBank/DDBJ whole genome shotgun (WGS) entry which is preliminary data.</text>
</comment>
<reference evidence="3" key="1">
    <citation type="journal article" date="2020" name="New Phytol.">
        <title>Comparative genomics reveals dynamic genome evolution in host specialist ectomycorrhizal fungi.</title>
        <authorList>
            <person name="Lofgren L.A."/>
            <person name="Nguyen N.H."/>
            <person name="Vilgalys R."/>
            <person name="Ruytinx J."/>
            <person name="Liao H.L."/>
            <person name="Branco S."/>
            <person name="Kuo A."/>
            <person name="LaButti K."/>
            <person name="Lipzen A."/>
            <person name="Andreopoulos W."/>
            <person name="Pangilinan J."/>
            <person name="Riley R."/>
            <person name="Hundley H."/>
            <person name="Na H."/>
            <person name="Barry K."/>
            <person name="Grigoriev I.V."/>
            <person name="Stajich J.E."/>
            <person name="Kennedy P.G."/>
        </authorList>
    </citation>
    <scope>NUCLEOTIDE SEQUENCE</scope>
    <source>
        <strain evidence="3">S12</strain>
    </source>
</reference>
<accession>A0A9P7DDW1</accession>
<evidence type="ECO:0000256" key="1">
    <source>
        <dbReference type="SAM" id="Phobius"/>
    </source>
</evidence>
<keyword evidence="1" id="KW-0812">Transmembrane</keyword>
<name>A0A9P7DDW1_9AGAM</name>
<feature type="transmembrane region" description="Helical" evidence="1">
    <location>
        <begin position="96"/>
        <end position="117"/>
    </location>
</feature>
<dbReference type="EMBL" id="JABBWE010000067">
    <property type="protein sequence ID" value="KAG1788536.1"/>
    <property type="molecule type" value="Genomic_DNA"/>
</dbReference>
<evidence type="ECO:0000313" key="3">
    <source>
        <dbReference type="EMBL" id="KAG1788536.1"/>
    </source>
</evidence>
<keyword evidence="4" id="KW-1185">Reference proteome</keyword>
<evidence type="ECO:0000313" key="4">
    <source>
        <dbReference type="Proteomes" id="UP000719766"/>
    </source>
</evidence>
<keyword evidence="1" id="KW-1133">Transmembrane helix</keyword>
<feature type="transmembrane region" description="Helical" evidence="1">
    <location>
        <begin position="31"/>
        <end position="51"/>
    </location>
</feature>
<organism evidence="3 4">
    <name type="scientific">Suillus plorans</name>
    <dbReference type="NCBI Taxonomy" id="116603"/>
    <lineage>
        <taxon>Eukaryota</taxon>
        <taxon>Fungi</taxon>
        <taxon>Dikarya</taxon>
        <taxon>Basidiomycota</taxon>
        <taxon>Agaricomycotina</taxon>
        <taxon>Agaricomycetes</taxon>
        <taxon>Agaricomycetidae</taxon>
        <taxon>Boletales</taxon>
        <taxon>Suillineae</taxon>
        <taxon>Suillaceae</taxon>
        <taxon>Suillus</taxon>
    </lineage>
</organism>
<feature type="transmembrane region" description="Helical" evidence="1">
    <location>
        <begin position="189"/>
        <end position="209"/>
    </location>
</feature>
<gene>
    <name evidence="3" type="ORF">HD556DRAFT_1496827</name>
</gene>
<sequence length="268" mass="30339">MATLWIYDYACSFHEELTFLFRSRWTKVKGLYVIARYVPFLILITHQYLYLTPNEHTNKCGMVKSIYFGLSVISIACSEFLYLLRTYVLWNKNGIVLTAMLLVVDAVQVVTVAAIAVDVVTVDVSHVAINMMQGTQGCYRTLSGVQISITFVLLFGFQLGLALLTFIRAVQRWRAVNCPLYDVLVKHNIFYYTCGLLLSAINVLTQTLLSKTAYPLVCEDFQFYFLAILATRMHLFLWQADQQTHGSDTLVHIPMSDVSPADSAVTTV</sequence>
<keyword evidence="1" id="KW-0472">Membrane</keyword>
<proteinExistence type="predicted"/>
<feature type="transmembrane region" description="Helical" evidence="1">
    <location>
        <begin position="221"/>
        <end position="238"/>
    </location>
</feature>
<dbReference type="AlphaFoldDB" id="A0A9P7DDW1"/>
<dbReference type="GeneID" id="64602663"/>
<dbReference type="Proteomes" id="UP000719766">
    <property type="component" value="Unassembled WGS sequence"/>
</dbReference>